<organism evidence="2 3">
    <name type="scientific">Nannocystis pusilla</name>
    <dbReference type="NCBI Taxonomy" id="889268"/>
    <lineage>
        <taxon>Bacteria</taxon>
        <taxon>Pseudomonadati</taxon>
        <taxon>Myxococcota</taxon>
        <taxon>Polyangia</taxon>
        <taxon>Nannocystales</taxon>
        <taxon>Nannocystaceae</taxon>
        <taxon>Nannocystis</taxon>
    </lineage>
</organism>
<evidence type="ECO:0000313" key="2">
    <source>
        <dbReference type="EMBL" id="MBZ5714111.1"/>
    </source>
</evidence>
<keyword evidence="3" id="KW-1185">Reference proteome</keyword>
<dbReference type="PROSITE" id="PS51257">
    <property type="entry name" value="PROKAR_LIPOPROTEIN"/>
    <property type="match status" value="1"/>
</dbReference>
<accession>A0ABS7U0Y7</accession>
<dbReference type="EMBL" id="JAIRAU010000047">
    <property type="protein sequence ID" value="MBZ5714111.1"/>
    <property type="molecule type" value="Genomic_DNA"/>
</dbReference>
<dbReference type="RefSeq" id="WP_224195846.1">
    <property type="nucleotide sequence ID" value="NZ_JAIRAU010000047.1"/>
</dbReference>
<gene>
    <name evidence="2" type="ORF">K7C98_33175</name>
</gene>
<proteinExistence type="predicted"/>
<comment type="caution">
    <text evidence="2">The sequence shown here is derived from an EMBL/GenBank/DDBJ whole genome shotgun (WGS) entry which is preliminary data.</text>
</comment>
<feature type="region of interest" description="Disordered" evidence="1">
    <location>
        <begin position="24"/>
        <end position="123"/>
    </location>
</feature>
<reference evidence="2" key="1">
    <citation type="submission" date="2021-08" db="EMBL/GenBank/DDBJ databases">
        <authorList>
            <person name="Stevens D.C."/>
        </authorList>
    </citation>
    <scope>NUCLEOTIDE SEQUENCE</scope>
    <source>
        <strain evidence="2">DSM 53165</strain>
    </source>
</reference>
<evidence type="ECO:0000313" key="3">
    <source>
        <dbReference type="Proteomes" id="UP001139031"/>
    </source>
</evidence>
<sequence length="205" mass="20702">MTLRDLYPPIIALAACLGLACSDDKDPLDSATNVTAASANPTAASNGSNASNSGNASDDTADATATDDSGPATDTSGATEGDGTETAPTSGEPTLGTTMGADTTSTATTEPAPTDGPGVLPGEDGMDAFCRRYKECGGTYYGDQQECLQATYDYWGDCPSRKAALDGFGACMSELDCGEWNPDAYNPGSTPCAAEWGEVGASEPC</sequence>
<feature type="compositionally biased region" description="Low complexity" evidence="1">
    <location>
        <begin position="93"/>
        <end position="113"/>
    </location>
</feature>
<evidence type="ECO:0000256" key="1">
    <source>
        <dbReference type="SAM" id="MobiDB-lite"/>
    </source>
</evidence>
<dbReference type="Proteomes" id="UP001139031">
    <property type="component" value="Unassembled WGS sequence"/>
</dbReference>
<protein>
    <submittedName>
        <fullName evidence="2">Uncharacterized protein</fullName>
    </submittedName>
</protein>
<feature type="compositionally biased region" description="Low complexity" evidence="1">
    <location>
        <begin position="29"/>
        <end position="77"/>
    </location>
</feature>
<name>A0ABS7U0Y7_9BACT</name>